<accession>A0A854W973</accession>
<reference evidence="12 13" key="1">
    <citation type="submission" date="2016-06" db="EMBL/GenBank/DDBJ databases">
        <authorList>
            <person name="Haines A.N."/>
            <person name="Council K.R."/>
        </authorList>
    </citation>
    <scope>NUCLEOTIDE SEQUENCE [LARGE SCALE GENOMIC DNA]</scope>
    <source>
        <strain evidence="12 13">SP158-29</strain>
    </source>
</reference>
<evidence type="ECO:0000256" key="10">
    <source>
        <dbReference type="SAM" id="Phobius"/>
    </source>
</evidence>
<dbReference type="InterPro" id="IPR000871">
    <property type="entry name" value="Beta-lactam_class-A"/>
</dbReference>
<evidence type="ECO:0000313" key="12">
    <source>
        <dbReference type="EMBL" id="PCH12889.1"/>
    </source>
</evidence>
<keyword evidence="5" id="KW-0573">Peptidoglycan synthesis</keyword>
<dbReference type="EMBL" id="NSGR01000007">
    <property type="protein sequence ID" value="PCH12889.1"/>
    <property type="molecule type" value="Genomic_DNA"/>
</dbReference>
<dbReference type="GO" id="GO:0008360">
    <property type="term" value="P:regulation of cell shape"/>
    <property type="evidence" value="ECO:0007669"/>
    <property type="project" value="UniProtKB-KW"/>
</dbReference>
<keyword evidence="12" id="KW-0121">Carboxypeptidase</keyword>
<dbReference type="GO" id="GO:0030655">
    <property type="term" value="P:beta-lactam antibiotic catabolic process"/>
    <property type="evidence" value="ECO:0007669"/>
    <property type="project" value="InterPro"/>
</dbReference>
<dbReference type="SUPFAM" id="SSF56601">
    <property type="entry name" value="beta-lactamase/transpeptidase-like"/>
    <property type="match status" value="1"/>
</dbReference>
<dbReference type="AlphaFoldDB" id="A0A854W973"/>
<dbReference type="InterPro" id="IPR012338">
    <property type="entry name" value="Beta-lactam/transpept-like"/>
</dbReference>
<comment type="similarity">
    <text evidence="1 9">Belongs to the peptidase S11 family.</text>
</comment>
<evidence type="ECO:0000256" key="8">
    <source>
        <dbReference type="PIRSR" id="PIRSR618044-2"/>
    </source>
</evidence>
<keyword evidence="4" id="KW-0133">Cell shape</keyword>
<keyword evidence="3" id="KW-0378">Hydrolase</keyword>
<keyword evidence="10" id="KW-0472">Membrane</keyword>
<sequence>MIKKIMLLLCFFVALIPLFSVKGEEQDDILSLTRRYGYSVKPADKPVSSIVVNAKNGDIIWQDNIDASRDPASMSKLFTLYLLFEDIKAGKLSLSDHIRASQTDQDISQIYAISNNKIVAGVDYPIRDLITMTAVPSSNAATLMLANCMSDNDAGAFINRINATAQKLGMKNTFFTNASGAVASAFEGHYSPEGYDSNQPNKTSARDLAILCYHFLKNYPEILEFTCKSSVKTMDRTPYEEEFHSYNYSLPGDKFGIKGVDGLKTGSSPSAAFNAVITAKRDDTRLISIVMGVGDWSDQEGEFHRHPFINAITEYGFTDDALHQNNHPNIILADTHKTNENHSRHYQNKNEPKTFYDKFEKFVDRHHHFVFLCLSLFIISVLITSLIAIYK</sequence>
<feature type="active site" evidence="7">
    <location>
        <position position="137"/>
    </location>
</feature>
<dbReference type="PANTHER" id="PTHR35333:SF4">
    <property type="entry name" value="SLR0121 PROTEIN"/>
    <property type="match status" value="1"/>
</dbReference>
<feature type="domain" description="Peptidase S11 D-alanyl-D-alanine carboxypeptidase A N-terminal" evidence="11">
    <location>
        <begin position="48"/>
        <end position="293"/>
    </location>
</feature>
<evidence type="ECO:0000256" key="1">
    <source>
        <dbReference type="ARBA" id="ARBA00007164"/>
    </source>
</evidence>
<feature type="active site" description="Acyl-ester intermediate" evidence="7">
    <location>
        <position position="73"/>
    </location>
</feature>
<evidence type="ECO:0000256" key="7">
    <source>
        <dbReference type="PIRSR" id="PIRSR618044-1"/>
    </source>
</evidence>
<dbReference type="GO" id="GO:0009002">
    <property type="term" value="F:serine-type D-Ala-D-Ala carboxypeptidase activity"/>
    <property type="evidence" value="ECO:0007669"/>
    <property type="project" value="InterPro"/>
</dbReference>
<keyword evidence="10" id="KW-0812">Transmembrane</keyword>
<proteinExistence type="inferred from homology"/>
<keyword evidence="12" id="KW-0645">Protease</keyword>
<dbReference type="GO" id="GO:0008800">
    <property type="term" value="F:beta-lactamase activity"/>
    <property type="evidence" value="ECO:0007669"/>
    <property type="project" value="InterPro"/>
</dbReference>
<dbReference type="PRINTS" id="PR00725">
    <property type="entry name" value="DADACBPTASE1"/>
</dbReference>
<evidence type="ECO:0000256" key="6">
    <source>
        <dbReference type="ARBA" id="ARBA00023316"/>
    </source>
</evidence>
<evidence type="ECO:0000259" key="11">
    <source>
        <dbReference type="Pfam" id="PF00768"/>
    </source>
</evidence>
<evidence type="ECO:0000256" key="4">
    <source>
        <dbReference type="ARBA" id="ARBA00022960"/>
    </source>
</evidence>
<dbReference type="Proteomes" id="UP000217465">
    <property type="component" value="Unassembled WGS sequence"/>
</dbReference>
<protein>
    <submittedName>
        <fullName evidence="12">D-alanyl-D-alanine carboxypeptidase DacA</fullName>
    </submittedName>
</protein>
<dbReference type="PANTHER" id="PTHR35333">
    <property type="entry name" value="BETA-LACTAMASE"/>
    <property type="match status" value="1"/>
</dbReference>
<evidence type="ECO:0000256" key="3">
    <source>
        <dbReference type="ARBA" id="ARBA00022801"/>
    </source>
</evidence>
<evidence type="ECO:0000313" key="13">
    <source>
        <dbReference type="Proteomes" id="UP000217465"/>
    </source>
</evidence>
<dbReference type="Pfam" id="PF00768">
    <property type="entry name" value="Peptidase_S11"/>
    <property type="match status" value="1"/>
</dbReference>
<evidence type="ECO:0000256" key="9">
    <source>
        <dbReference type="RuleBase" id="RU004016"/>
    </source>
</evidence>
<dbReference type="GO" id="GO:0009252">
    <property type="term" value="P:peptidoglycan biosynthetic process"/>
    <property type="evidence" value="ECO:0007669"/>
    <property type="project" value="UniProtKB-KW"/>
</dbReference>
<keyword evidence="6" id="KW-0961">Cell wall biogenesis/degradation</keyword>
<feature type="transmembrane region" description="Helical" evidence="10">
    <location>
        <begin position="369"/>
        <end position="390"/>
    </location>
</feature>
<comment type="caution">
    <text evidence="12">The sequence shown here is derived from an EMBL/GenBank/DDBJ whole genome shotgun (WGS) entry which is preliminary data.</text>
</comment>
<organism evidence="12 13">
    <name type="scientific">Streptococcus parauberis</name>
    <dbReference type="NCBI Taxonomy" id="1348"/>
    <lineage>
        <taxon>Bacteria</taxon>
        <taxon>Bacillati</taxon>
        <taxon>Bacillota</taxon>
        <taxon>Bacilli</taxon>
        <taxon>Lactobacillales</taxon>
        <taxon>Streptococcaceae</taxon>
        <taxon>Streptococcus</taxon>
    </lineage>
</organism>
<dbReference type="InterPro" id="IPR018044">
    <property type="entry name" value="Peptidase_S11"/>
</dbReference>
<feature type="binding site" evidence="8">
    <location>
        <position position="264"/>
    </location>
    <ligand>
        <name>substrate</name>
    </ligand>
</feature>
<evidence type="ECO:0000256" key="2">
    <source>
        <dbReference type="ARBA" id="ARBA00022729"/>
    </source>
</evidence>
<dbReference type="GO" id="GO:0046677">
    <property type="term" value="P:response to antibiotic"/>
    <property type="evidence" value="ECO:0007669"/>
    <property type="project" value="InterPro"/>
</dbReference>
<dbReference type="Gene3D" id="3.40.710.10">
    <property type="entry name" value="DD-peptidase/beta-lactamase superfamily"/>
    <property type="match status" value="1"/>
</dbReference>
<dbReference type="GO" id="GO:0006508">
    <property type="term" value="P:proteolysis"/>
    <property type="evidence" value="ECO:0007669"/>
    <property type="project" value="InterPro"/>
</dbReference>
<keyword evidence="2" id="KW-0732">Signal</keyword>
<dbReference type="InterPro" id="IPR001967">
    <property type="entry name" value="Peptidase_S11_N"/>
</dbReference>
<name>A0A854W973_9STRE</name>
<keyword evidence="10" id="KW-1133">Transmembrane helix</keyword>
<dbReference type="GO" id="GO:0071555">
    <property type="term" value="P:cell wall organization"/>
    <property type="evidence" value="ECO:0007669"/>
    <property type="project" value="UniProtKB-KW"/>
</dbReference>
<gene>
    <name evidence="12" type="primary">dacA_1</name>
    <name evidence="12" type="ORF">A9Y57_00787</name>
</gene>
<feature type="active site" description="Proton acceptor" evidence="7">
    <location>
        <position position="76"/>
    </location>
</feature>
<evidence type="ECO:0000256" key="5">
    <source>
        <dbReference type="ARBA" id="ARBA00022984"/>
    </source>
</evidence>